<dbReference type="AlphaFoldDB" id="A0A3L7AGL1"/>
<evidence type="ECO:0000256" key="1">
    <source>
        <dbReference type="SAM" id="SignalP"/>
    </source>
</evidence>
<organism evidence="2 3">
    <name type="scientific">Xanthobacter tagetidis</name>
    <dbReference type="NCBI Taxonomy" id="60216"/>
    <lineage>
        <taxon>Bacteria</taxon>
        <taxon>Pseudomonadati</taxon>
        <taxon>Pseudomonadota</taxon>
        <taxon>Alphaproteobacteria</taxon>
        <taxon>Hyphomicrobiales</taxon>
        <taxon>Xanthobacteraceae</taxon>
        <taxon>Xanthobacter</taxon>
    </lineage>
</organism>
<dbReference type="OrthoDB" id="7206808at2"/>
<sequence>MPERLVRFFLAAFLVMAGATGAAAQDQRLSLRVTSPVPAALPSSLSEGHATSAPIGYTRFCAEYSHECAPSGSVVAMVRLDARRRAELERANTSVNASVEPVTDLEHYGETERWTYPDDGKGDCEDYVLEKRRLLLNLGWPASVLLITVVRDQNGDGHAVLTVVTDHGDLVLDNQEEKILPWSETGYRYVKRQSQAHPARWVSLGDSGAPPVVGAGR</sequence>
<keyword evidence="3" id="KW-1185">Reference proteome</keyword>
<protein>
    <submittedName>
        <fullName evidence="2">Transglutaminase</fullName>
    </submittedName>
</protein>
<dbReference type="Gene3D" id="3.10.620.30">
    <property type="match status" value="1"/>
</dbReference>
<dbReference type="Pfam" id="PF06035">
    <property type="entry name" value="Peptidase_C93"/>
    <property type="match status" value="1"/>
</dbReference>
<proteinExistence type="predicted"/>
<reference evidence="2 3" key="1">
    <citation type="submission" date="2018-10" db="EMBL/GenBank/DDBJ databases">
        <title>Xanthobacter tagetidis genome sequencing and assembly.</title>
        <authorList>
            <person name="Maclea K.S."/>
            <person name="Goen A.E."/>
            <person name="Fatima S.A."/>
        </authorList>
    </citation>
    <scope>NUCLEOTIDE SEQUENCE [LARGE SCALE GENOMIC DNA]</scope>
    <source>
        <strain evidence="2 3">ATCC 700314</strain>
    </source>
</reference>
<keyword evidence="1" id="KW-0732">Signal</keyword>
<dbReference type="EMBL" id="RCTF01000006">
    <property type="protein sequence ID" value="RLP79095.1"/>
    <property type="molecule type" value="Genomic_DNA"/>
</dbReference>
<dbReference type="InterPro" id="IPR010319">
    <property type="entry name" value="Transglutaminase-like_Cys_pept"/>
</dbReference>
<dbReference type="Proteomes" id="UP000269692">
    <property type="component" value="Unassembled WGS sequence"/>
</dbReference>
<dbReference type="RefSeq" id="WP_121623110.1">
    <property type="nucleotide sequence ID" value="NZ_JACIIW010000002.1"/>
</dbReference>
<feature type="signal peptide" evidence="1">
    <location>
        <begin position="1"/>
        <end position="24"/>
    </location>
</feature>
<name>A0A3L7AGL1_9HYPH</name>
<dbReference type="PANTHER" id="PTHR39327">
    <property type="match status" value="1"/>
</dbReference>
<accession>A0A3L7AGL1</accession>
<evidence type="ECO:0000313" key="2">
    <source>
        <dbReference type="EMBL" id="RLP79095.1"/>
    </source>
</evidence>
<feature type="chain" id="PRO_5017972985" evidence="1">
    <location>
        <begin position="25"/>
        <end position="217"/>
    </location>
</feature>
<comment type="caution">
    <text evidence="2">The sequence shown here is derived from an EMBL/GenBank/DDBJ whole genome shotgun (WGS) entry which is preliminary data.</text>
</comment>
<gene>
    <name evidence="2" type="ORF">D9R14_09685</name>
</gene>
<evidence type="ECO:0000313" key="3">
    <source>
        <dbReference type="Proteomes" id="UP000269692"/>
    </source>
</evidence>
<dbReference type="PANTHER" id="PTHR39327:SF1">
    <property type="entry name" value="BLR5470 PROTEIN"/>
    <property type="match status" value="1"/>
</dbReference>